<feature type="non-terminal residue" evidence="7">
    <location>
        <position position="1"/>
    </location>
</feature>
<evidence type="ECO:0000256" key="3">
    <source>
        <dbReference type="ARBA" id="ARBA00022989"/>
    </source>
</evidence>
<feature type="compositionally biased region" description="Polar residues" evidence="5">
    <location>
        <begin position="324"/>
        <end position="339"/>
    </location>
</feature>
<keyword evidence="2 6" id="KW-0812">Transmembrane</keyword>
<comment type="subcellular location">
    <subcellularLocation>
        <location evidence="1">Membrane</location>
        <topology evidence="1">Multi-pass membrane protein</topology>
    </subcellularLocation>
</comment>
<gene>
    <name evidence="7" type="ORF">OFUS_LOCUS10030</name>
</gene>
<dbReference type="EMBL" id="CAIIXF020000005">
    <property type="protein sequence ID" value="CAH1783715.1"/>
    <property type="molecule type" value="Genomic_DNA"/>
</dbReference>
<evidence type="ECO:0000256" key="1">
    <source>
        <dbReference type="ARBA" id="ARBA00004141"/>
    </source>
</evidence>
<evidence type="ECO:0000313" key="7">
    <source>
        <dbReference type="EMBL" id="CAH1783715.1"/>
    </source>
</evidence>
<protein>
    <submittedName>
        <fullName evidence="7">Uncharacterized protein</fullName>
    </submittedName>
</protein>
<keyword evidence="4 6" id="KW-0472">Membrane</keyword>
<feature type="transmembrane region" description="Helical" evidence="6">
    <location>
        <begin position="185"/>
        <end position="204"/>
    </location>
</feature>
<dbReference type="GO" id="GO:0016020">
    <property type="term" value="C:membrane"/>
    <property type="evidence" value="ECO:0007669"/>
    <property type="project" value="UniProtKB-SubCell"/>
</dbReference>
<dbReference type="OrthoDB" id="5547497at2759"/>
<evidence type="ECO:0000256" key="6">
    <source>
        <dbReference type="SAM" id="Phobius"/>
    </source>
</evidence>
<dbReference type="InterPro" id="IPR004853">
    <property type="entry name" value="Sugar_P_trans_dom"/>
</dbReference>
<evidence type="ECO:0000256" key="2">
    <source>
        <dbReference type="ARBA" id="ARBA00022692"/>
    </source>
</evidence>
<keyword evidence="8" id="KW-1185">Reference proteome</keyword>
<keyword evidence="3 6" id="KW-1133">Transmembrane helix</keyword>
<dbReference type="AlphaFoldDB" id="A0A8J1XF55"/>
<feature type="region of interest" description="Disordered" evidence="5">
    <location>
        <begin position="316"/>
        <end position="339"/>
    </location>
</feature>
<dbReference type="Pfam" id="PF03151">
    <property type="entry name" value="TPT"/>
    <property type="match status" value="1"/>
</dbReference>
<dbReference type="PANTHER" id="PTHR11132">
    <property type="entry name" value="SOLUTE CARRIER FAMILY 35"/>
    <property type="match status" value="1"/>
</dbReference>
<dbReference type="SUPFAM" id="SSF103481">
    <property type="entry name" value="Multidrug resistance efflux transporter EmrE"/>
    <property type="match status" value="1"/>
</dbReference>
<comment type="caution">
    <text evidence="7">The sequence shown here is derived from an EMBL/GenBank/DDBJ whole genome shotgun (WGS) entry which is preliminary data.</text>
</comment>
<evidence type="ECO:0000313" key="8">
    <source>
        <dbReference type="Proteomes" id="UP000749559"/>
    </source>
</evidence>
<evidence type="ECO:0000256" key="5">
    <source>
        <dbReference type="SAM" id="MobiDB-lite"/>
    </source>
</evidence>
<dbReference type="InterPro" id="IPR037185">
    <property type="entry name" value="EmrE-like"/>
</dbReference>
<proteinExistence type="predicted"/>
<reference evidence="7" key="1">
    <citation type="submission" date="2022-03" db="EMBL/GenBank/DDBJ databases">
        <authorList>
            <person name="Martin C."/>
        </authorList>
    </citation>
    <scope>NUCLEOTIDE SEQUENCE</scope>
</reference>
<evidence type="ECO:0000256" key="4">
    <source>
        <dbReference type="ARBA" id="ARBA00023136"/>
    </source>
</evidence>
<feature type="transmembrane region" description="Helical" evidence="6">
    <location>
        <begin position="71"/>
        <end position="93"/>
    </location>
</feature>
<feature type="transmembrane region" description="Helical" evidence="6">
    <location>
        <begin position="12"/>
        <end position="33"/>
    </location>
</feature>
<feature type="transmembrane region" description="Helical" evidence="6">
    <location>
        <begin position="219"/>
        <end position="243"/>
    </location>
</feature>
<accession>A0A8J1XF55</accession>
<feature type="transmembrane region" description="Helical" evidence="6">
    <location>
        <begin position="151"/>
        <end position="173"/>
    </location>
</feature>
<organism evidence="7 8">
    <name type="scientific">Owenia fusiformis</name>
    <name type="common">Polychaete worm</name>
    <dbReference type="NCBI Taxonomy" id="6347"/>
    <lineage>
        <taxon>Eukaryota</taxon>
        <taxon>Metazoa</taxon>
        <taxon>Spiralia</taxon>
        <taxon>Lophotrochozoa</taxon>
        <taxon>Annelida</taxon>
        <taxon>Polychaeta</taxon>
        <taxon>Sedentaria</taxon>
        <taxon>Canalipalpata</taxon>
        <taxon>Sabellida</taxon>
        <taxon>Oweniida</taxon>
        <taxon>Oweniidae</taxon>
        <taxon>Owenia</taxon>
    </lineage>
</organism>
<name>A0A8J1XF55_OWEFU</name>
<dbReference type="Proteomes" id="UP000749559">
    <property type="component" value="Unassembled WGS sequence"/>
</dbReference>
<dbReference type="InterPro" id="IPR050186">
    <property type="entry name" value="TPT_transporter"/>
</dbReference>
<feature type="transmembrane region" description="Helical" evidence="6">
    <location>
        <begin position="39"/>
        <end position="59"/>
    </location>
</feature>
<sequence length="339" mass="37474">CEKMASPSQGFVSLCLGLNVCCSIVIVLLNKWVYVTYKFPNITLTCLHFLVTSLGLVCCRQFGMFQPKSLPIIKMLPLSLTFCGFVVFTNLSLQNNTVGTYQICKCMTTPCIIVLQTYFYHKSFSTKVKLTLIPISIGVFLNSYYDIKFSAIGITFATVGVIVTSLYQVWVGEKQQEFQVNSMQLLYYQAPLSAFLLLFVIPWFEPVIGEGGIISNNWSVQAICAVLMTGVVAFCVNLSIFWIIGNTSPLTYNMVGHLKFCMTLLGGYLIFNDPIRMIQLGGIFLTLGGVITYTHFKMQEQKANALPTTAAISDESNIGGPKLQSLQVGGSTDNQTTTK</sequence>
<feature type="transmembrane region" description="Helical" evidence="6">
    <location>
        <begin position="99"/>
        <end position="121"/>
    </location>
</feature>
<feature type="transmembrane region" description="Helical" evidence="6">
    <location>
        <begin position="277"/>
        <end position="296"/>
    </location>
</feature>
<feature type="transmembrane region" description="Helical" evidence="6">
    <location>
        <begin position="250"/>
        <end position="271"/>
    </location>
</feature>